<accession>A0A699TT21</accession>
<feature type="non-terminal residue" evidence="1">
    <location>
        <position position="1"/>
    </location>
</feature>
<gene>
    <name evidence="1" type="ORF">Tci_884700</name>
</gene>
<dbReference type="AlphaFoldDB" id="A0A699TT21"/>
<proteinExistence type="predicted"/>
<name>A0A699TT21_TANCI</name>
<evidence type="ECO:0000313" key="1">
    <source>
        <dbReference type="EMBL" id="GFD12731.1"/>
    </source>
</evidence>
<dbReference type="EMBL" id="BKCJ011267618">
    <property type="protein sequence ID" value="GFD12731.1"/>
    <property type="molecule type" value="Genomic_DNA"/>
</dbReference>
<sequence length="159" mass="15754">AAGAGAAGPHASVGVFGYPRRASVGDGLHQHDAAVFPLLPQPRNGTLGLPPAAAGGAAGGVWGGGAGAVAGPAAGTAPIRPRCRAAGPALRGHAGAGAVHLGLQPARRLYQVAVLHVVFVVSYRCVAAPTHRECGGAVRGGLPHLRWLCAGLPRQLCRD</sequence>
<feature type="non-terminal residue" evidence="1">
    <location>
        <position position="159"/>
    </location>
</feature>
<reference evidence="1" key="1">
    <citation type="journal article" date="2019" name="Sci. Rep.">
        <title>Draft genome of Tanacetum cinerariifolium, the natural source of mosquito coil.</title>
        <authorList>
            <person name="Yamashiro T."/>
            <person name="Shiraishi A."/>
            <person name="Satake H."/>
            <person name="Nakayama K."/>
        </authorList>
    </citation>
    <scope>NUCLEOTIDE SEQUENCE</scope>
</reference>
<comment type="caution">
    <text evidence="1">The sequence shown here is derived from an EMBL/GenBank/DDBJ whole genome shotgun (WGS) entry which is preliminary data.</text>
</comment>
<protein>
    <submittedName>
        <fullName evidence="1">Uncharacterized protein</fullName>
    </submittedName>
</protein>
<organism evidence="1">
    <name type="scientific">Tanacetum cinerariifolium</name>
    <name type="common">Dalmatian daisy</name>
    <name type="synonym">Chrysanthemum cinerariifolium</name>
    <dbReference type="NCBI Taxonomy" id="118510"/>
    <lineage>
        <taxon>Eukaryota</taxon>
        <taxon>Viridiplantae</taxon>
        <taxon>Streptophyta</taxon>
        <taxon>Embryophyta</taxon>
        <taxon>Tracheophyta</taxon>
        <taxon>Spermatophyta</taxon>
        <taxon>Magnoliopsida</taxon>
        <taxon>eudicotyledons</taxon>
        <taxon>Gunneridae</taxon>
        <taxon>Pentapetalae</taxon>
        <taxon>asterids</taxon>
        <taxon>campanulids</taxon>
        <taxon>Asterales</taxon>
        <taxon>Asteraceae</taxon>
        <taxon>Asteroideae</taxon>
        <taxon>Anthemideae</taxon>
        <taxon>Anthemidinae</taxon>
        <taxon>Tanacetum</taxon>
    </lineage>
</organism>